<keyword evidence="2" id="KW-1185">Reference proteome</keyword>
<protein>
    <submittedName>
        <fullName evidence="1">Uncharacterized protein</fullName>
    </submittedName>
</protein>
<organism evidence="1 2">
    <name type="scientific">Penicillium cf. viridicatum</name>
    <dbReference type="NCBI Taxonomy" id="2972119"/>
    <lineage>
        <taxon>Eukaryota</taxon>
        <taxon>Fungi</taxon>
        <taxon>Dikarya</taxon>
        <taxon>Ascomycota</taxon>
        <taxon>Pezizomycotina</taxon>
        <taxon>Eurotiomycetes</taxon>
        <taxon>Eurotiomycetidae</taxon>
        <taxon>Eurotiales</taxon>
        <taxon>Aspergillaceae</taxon>
        <taxon>Penicillium</taxon>
    </lineage>
</organism>
<name>A0A9W9MGU5_9EURO</name>
<dbReference type="Proteomes" id="UP001150942">
    <property type="component" value="Unassembled WGS sequence"/>
</dbReference>
<reference evidence="1" key="2">
    <citation type="journal article" date="2023" name="IMA Fungus">
        <title>Comparative genomic study of the Penicillium genus elucidates a diverse pangenome and 15 lateral gene transfer events.</title>
        <authorList>
            <person name="Petersen C."/>
            <person name="Sorensen T."/>
            <person name="Nielsen M.R."/>
            <person name="Sondergaard T.E."/>
            <person name="Sorensen J.L."/>
            <person name="Fitzpatrick D.A."/>
            <person name="Frisvad J.C."/>
            <person name="Nielsen K.L."/>
        </authorList>
    </citation>
    <scope>NUCLEOTIDE SEQUENCE</scope>
    <source>
        <strain evidence="1">IBT 20477</strain>
    </source>
</reference>
<comment type="caution">
    <text evidence="1">The sequence shown here is derived from an EMBL/GenBank/DDBJ whole genome shotgun (WGS) entry which is preliminary data.</text>
</comment>
<reference evidence="1" key="1">
    <citation type="submission" date="2022-11" db="EMBL/GenBank/DDBJ databases">
        <authorList>
            <person name="Petersen C."/>
        </authorList>
    </citation>
    <scope>NUCLEOTIDE SEQUENCE</scope>
    <source>
        <strain evidence="1">IBT 20477</strain>
    </source>
</reference>
<sequence length="223" mass="24838">MSDYSDSPGVECFEALPADTFEAIGSSASTIRRDFLLRWNVPPSIAEKLSSSSTRQMFNYSTQSMTIKLLTGAHDTASRGLTFAVRDAVRDIGLPRSYPVGSKRIQGVSCAKEPDESFSLRQPVTGRDEKWPIIAVEVRVSDAYLKLNADAAWWLTSSQGQVKLVVIVCINRKIPENHCPSDSSSVKFEELFCRQPVPPEHDIEISIDQLKDISDNVWSEQNL</sequence>
<proteinExistence type="predicted"/>
<dbReference type="AlphaFoldDB" id="A0A9W9MGU5"/>
<accession>A0A9W9MGU5</accession>
<evidence type="ECO:0000313" key="1">
    <source>
        <dbReference type="EMBL" id="KAJ5201039.1"/>
    </source>
</evidence>
<evidence type="ECO:0000313" key="2">
    <source>
        <dbReference type="Proteomes" id="UP001150942"/>
    </source>
</evidence>
<gene>
    <name evidence="1" type="ORF">N7449_005842</name>
</gene>
<dbReference type="EMBL" id="JAPQKQ010000004">
    <property type="protein sequence ID" value="KAJ5201039.1"/>
    <property type="molecule type" value="Genomic_DNA"/>
</dbReference>
<dbReference type="OrthoDB" id="76567at2759"/>